<dbReference type="EMBL" id="JOTN01000007">
    <property type="protein sequence ID" value="KEK19456.1"/>
    <property type="molecule type" value="Genomic_DNA"/>
</dbReference>
<protein>
    <recommendedName>
        <fullName evidence="1">YcdB/YcdC repeated domain-containing protein</fullName>
    </recommendedName>
</protein>
<dbReference type="Proteomes" id="UP000027822">
    <property type="component" value="Unassembled WGS sequence"/>
</dbReference>
<accession>A0A073JYX7</accession>
<proteinExistence type="predicted"/>
<comment type="caution">
    <text evidence="2">The sequence shown here is derived from an EMBL/GenBank/DDBJ whole genome shotgun (WGS) entry which is preliminary data.</text>
</comment>
<dbReference type="OrthoDB" id="2821454at2"/>
<evidence type="ECO:0000313" key="2">
    <source>
        <dbReference type="EMBL" id="KEK19456.1"/>
    </source>
</evidence>
<organism evidence="2 3">
    <name type="scientific">Bacillus manliponensis</name>
    <dbReference type="NCBI Taxonomy" id="574376"/>
    <lineage>
        <taxon>Bacteria</taxon>
        <taxon>Bacillati</taxon>
        <taxon>Bacillota</taxon>
        <taxon>Bacilli</taxon>
        <taxon>Bacillales</taxon>
        <taxon>Bacillaceae</taxon>
        <taxon>Bacillus</taxon>
        <taxon>Bacillus cereus group</taxon>
    </lineage>
</organism>
<gene>
    <name evidence="2" type="ORF">BAMA_21930</name>
</gene>
<reference evidence="2 3" key="1">
    <citation type="submission" date="2014-06" db="EMBL/GenBank/DDBJ databases">
        <title>Draft genome sequence of Bacillus manliponensis JCM 15802 (MCCC 1A00708).</title>
        <authorList>
            <person name="Lai Q."/>
            <person name="Liu Y."/>
            <person name="Shao Z."/>
        </authorList>
    </citation>
    <scope>NUCLEOTIDE SEQUENCE [LARGE SCALE GENOMIC DNA]</scope>
    <source>
        <strain evidence="2 3">JCM 15802</strain>
    </source>
</reference>
<dbReference type="AlphaFoldDB" id="A0A073JYX7"/>
<sequence>MKSRNKVEHLVTIPNDYKLVVGDTKNGEHILWWEQEEDCEQYIHICFKEKTNQLIELSINKESPKEAITLSEAEGKQIAERFLQTHAPHILKECNMVQVEKRKSSFWVEYMQEVNGYELPHTGAFMEVDSSKAVTKFRSKGIKEKPVWPEKVIDKEYVIEKVNERQEMERVFKRLDPVLYAYKDGKPKDEYALVYEPVFSTVFIDAKTGEDLHDRSHYVIETVSITPLRKEQRVKIDINECFKIDEGKMKKVREIEDETCKKMIWAEMLSESIESSEEDKSLDSYFNNKIPILQYEKSIIIEVDKETDELISYIEMGKEDRKPVLTRAQCFEKALQFLENIYPNVEEQLRLWMDEDDEEENPYHFKFHIYVNGIRLADEWVWVAVDAVSGKIVRYKGVPRWLLQKLSTYDTNVNISEQEALAIYMKETSVKLKWFDEGEDTTPKYRLIYTETTAKKGDNKESLRYIDAENGKVIYWK</sequence>
<dbReference type="Pfam" id="PF16244">
    <property type="entry name" value="DUF4901"/>
    <property type="match status" value="2"/>
</dbReference>
<dbReference type="RefSeq" id="WP_034638755.1">
    <property type="nucleotide sequence ID" value="NZ_CBCSJC010000005.1"/>
</dbReference>
<evidence type="ECO:0000259" key="1">
    <source>
        <dbReference type="Pfam" id="PF16244"/>
    </source>
</evidence>
<name>A0A073JYX7_9BACI</name>
<feature type="domain" description="YcdB/YcdC repeated" evidence="1">
    <location>
        <begin position="3"/>
        <end position="141"/>
    </location>
</feature>
<evidence type="ECO:0000313" key="3">
    <source>
        <dbReference type="Proteomes" id="UP000027822"/>
    </source>
</evidence>
<dbReference type="InterPro" id="IPR032599">
    <property type="entry name" value="YcdB/YcdC_rep_domain"/>
</dbReference>
<dbReference type="STRING" id="574376.BAMA_21930"/>
<feature type="domain" description="YcdB/YcdC repeated" evidence="1">
    <location>
        <begin position="249"/>
        <end position="397"/>
    </location>
</feature>
<keyword evidence="3" id="KW-1185">Reference proteome</keyword>